<dbReference type="RefSeq" id="XP_026678223.1">
    <property type="nucleotide sequence ID" value="XM_026822422.1"/>
</dbReference>
<accession>A0A3Q0IU86</accession>
<protein>
    <submittedName>
        <fullName evidence="2">Uncharacterized protein LOC113466756</fullName>
    </submittedName>
</protein>
<name>A0A3Q0IU86_DIACI</name>
<keyword evidence="1" id="KW-1185">Reference proteome</keyword>
<proteinExistence type="predicted"/>
<dbReference type="GeneID" id="113466756"/>
<dbReference type="PaxDb" id="121845-A0A3Q0IU86"/>
<sequence length="162" mass="18729">MTHEEYHFFSSQNRDVLLKFIVLEAREPFTALHSGALDIHIPCSLFNTSRYQFDVRTNVPAKNTHFKGEQNRSIWGTKLLTCALEAPCRETIKVGSYARHAKQVLFDLHRLHTKNTRAKDNNKACDRLARKLKSVDSPQKNSEEYIDVHYILGEDTVAQETR</sequence>
<organism evidence="1 2">
    <name type="scientific">Diaphorina citri</name>
    <name type="common">Asian citrus psyllid</name>
    <dbReference type="NCBI Taxonomy" id="121845"/>
    <lineage>
        <taxon>Eukaryota</taxon>
        <taxon>Metazoa</taxon>
        <taxon>Ecdysozoa</taxon>
        <taxon>Arthropoda</taxon>
        <taxon>Hexapoda</taxon>
        <taxon>Insecta</taxon>
        <taxon>Pterygota</taxon>
        <taxon>Neoptera</taxon>
        <taxon>Paraneoptera</taxon>
        <taxon>Hemiptera</taxon>
        <taxon>Sternorrhyncha</taxon>
        <taxon>Psylloidea</taxon>
        <taxon>Psyllidae</taxon>
        <taxon>Diaphorininae</taxon>
        <taxon>Diaphorina</taxon>
    </lineage>
</organism>
<dbReference type="Proteomes" id="UP000079169">
    <property type="component" value="Unplaced"/>
</dbReference>
<dbReference type="AlphaFoldDB" id="A0A3Q0IU86"/>
<dbReference type="KEGG" id="dci:113466756"/>
<evidence type="ECO:0000313" key="1">
    <source>
        <dbReference type="Proteomes" id="UP000079169"/>
    </source>
</evidence>
<evidence type="ECO:0000313" key="2">
    <source>
        <dbReference type="RefSeq" id="XP_026678223.1"/>
    </source>
</evidence>
<gene>
    <name evidence="2" type="primary">LOC113466756</name>
</gene>
<reference evidence="2" key="1">
    <citation type="submission" date="2025-08" db="UniProtKB">
        <authorList>
            <consortium name="RefSeq"/>
        </authorList>
    </citation>
    <scope>IDENTIFICATION</scope>
</reference>